<evidence type="ECO:0000256" key="1">
    <source>
        <dbReference type="SAM" id="Coils"/>
    </source>
</evidence>
<dbReference type="InterPro" id="IPR027417">
    <property type="entry name" value="P-loop_NTPase"/>
</dbReference>
<dbReference type="Proteomes" id="UP000229364">
    <property type="component" value="Unassembled WGS sequence"/>
</dbReference>
<gene>
    <name evidence="3" type="ORF">COX74_02075</name>
</gene>
<reference evidence="4" key="1">
    <citation type="submission" date="2017-09" db="EMBL/GenBank/DDBJ databases">
        <title>Depth-based differentiation of microbial function through sediment-hosted aquifers and enrichment of novel symbionts in the deep terrestrial subsurface.</title>
        <authorList>
            <person name="Probst A.J."/>
            <person name="Ladd B."/>
            <person name="Jarett J.K."/>
            <person name="Geller-Mcgrath D.E."/>
            <person name="Sieber C.M.K."/>
            <person name="Emerson J.B."/>
            <person name="Anantharaman K."/>
            <person name="Thomas B.C."/>
            <person name="Malmstrom R."/>
            <person name="Stieglmeier M."/>
            <person name="Klingl A."/>
            <person name="Woyke T."/>
            <person name="Ryan C.M."/>
            <person name="Banfield J.F."/>
        </authorList>
    </citation>
    <scope>NUCLEOTIDE SEQUENCE [LARGE SCALE GENOMIC DNA]</scope>
</reference>
<evidence type="ECO:0000256" key="2">
    <source>
        <dbReference type="SAM" id="MobiDB-lite"/>
    </source>
</evidence>
<proteinExistence type="predicted"/>
<dbReference type="SUPFAM" id="SSF52540">
    <property type="entry name" value="P-loop containing nucleoside triphosphate hydrolases"/>
    <property type="match status" value="1"/>
</dbReference>
<comment type="caution">
    <text evidence="3">The sequence shown here is derived from an EMBL/GenBank/DDBJ whole genome shotgun (WGS) entry which is preliminary data.</text>
</comment>
<dbReference type="EMBL" id="PFPR01000049">
    <property type="protein sequence ID" value="PJA01571.1"/>
    <property type="molecule type" value="Genomic_DNA"/>
</dbReference>
<evidence type="ECO:0000313" key="3">
    <source>
        <dbReference type="EMBL" id="PJA01571.1"/>
    </source>
</evidence>
<evidence type="ECO:0008006" key="5">
    <source>
        <dbReference type="Google" id="ProtNLM"/>
    </source>
</evidence>
<evidence type="ECO:0000313" key="4">
    <source>
        <dbReference type="Proteomes" id="UP000229364"/>
    </source>
</evidence>
<dbReference type="AlphaFoldDB" id="A0A2M7VI92"/>
<feature type="coiled-coil region" evidence="1">
    <location>
        <begin position="179"/>
        <end position="206"/>
    </location>
</feature>
<protein>
    <recommendedName>
        <fullName evidence="5">ATPase dynein-related AAA domain-containing protein</fullName>
    </recommendedName>
</protein>
<feature type="region of interest" description="Disordered" evidence="2">
    <location>
        <begin position="632"/>
        <end position="666"/>
    </location>
</feature>
<feature type="compositionally biased region" description="Basic and acidic residues" evidence="2">
    <location>
        <begin position="653"/>
        <end position="666"/>
    </location>
</feature>
<feature type="region of interest" description="Disordered" evidence="2">
    <location>
        <begin position="1"/>
        <end position="22"/>
    </location>
</feature>
<accession>A0A2M7VI92</accession>
<sequence length="794" mass="89552">MQNRPEQFNLAPKEPAVPKEEAKREKHARFILRYLETKIIGTHGSLDEGEEKEVLEYYKKLSPREKTDILYGKVMAYLADQRAEAARKKETESQGENFVPEEIDPYLISEIKVLLSDPQVKELLPSTYGETRLDSKKFRASELGKLWNDTREEIGQKEEAYKRIERDLHLDKISGQGKISSARSRMERLAENLAALEKRKQKLETLQDLPQTAENTDAVANFQYENLKEYKKQLDKGFVWLPSRKKIHQETVSAILNHRWPSEIGEAGSGKSDQANAAAIELTGYPPTEIECESTTGETQLIKDKVISSQAEGGESYDEYGPLMRAFTGYDDSRQDKPTVATGRIARFDESGRLGRKAYSIIKKARQKKIGDDFYGRPMLPGAGAIWTSNPVGPRYPDRHAPDPAMRRELAEIHVDYPEMSAENPETYEFALTALMDENDHIAVAKEELAPAYEKKEIPENKREILEDGGIVIAKDEIIKNLADARHGALWRFSAAVKALQDSFVYGNAETEKYPETLLRFKEDADGNIEVTTGGGEPLTLSTSTVTLGELASWMTGFNERRQKQDAEFRVDILTEWLNFKINTYLKQADKADKAKIRAIFEYFGFLNKTVIPDLTAAKPLTPKEIGYLSPRAPRPVYVESPPSGEPPPNEGAGEKPETPPKAHETRQVLLEDNSRILMKVREFTLPNGAFDLSAKKLVPLEVAVSRKFKIQGETFTFAGIVEDAASPYNGQPIGQLASGEGLYKIFSQEQLDMAITQEFKNLAGETGLDDFKENLLDYWQTEGCEEKHGEFEF</sequence>
<keyword evidence="1" id="KW-0175">Coiled coil</keyword>
<name>A0A2M7VI92_9BACT</name>
<organism evidence="3 4">
    <name type="scientific">bacterium (Candidatus Gribaldobacteria) CG_4_10_14_0_2_um_filter_41_16</name>
    <dbReference type="NCBI Taxonomy" id="2014265"/>
    <lineage>
        <taxon>Bacteria</taxon>
        <taxon>Candidatus Gribaldobacteria</taxon>
    </lineage>
</organism>